<accession>A0ABZ0WM14</accession>
<name>A0ABZ0WM14_9BURK</name>
<keyword evidence="2" id="KW-0813">Transport</keyword>
<dbReference type="InterPro" id="IPR050319">
    <property type="entry name" value="ABC_transp_ATP-bind"/>
</dbReference>
<dbReference type="InterPro" id="IPR017871">
    <property type="entry name" value="ABC_transporter-like_CS"/>
</dbReference>
<proteinExistence type="inferred from homology"/>
<dbReference type="PROSITE" id="PS00211">
    <property type="entry name" value="ABC_TRANSPORTER_1"/>
    <property type="match status" value="1"/>
</dbReference>
<keyword evidence="4" id="KW-0997">Cell inner membrane</keyword>
<evidence type="ECO:0000256" key="1">
    <source>
        <dbReference type="ARBA" id="ARBA00005417"/>
    </source>
</evidence>
<evidence type="ECO:0000256" key="2">
    <source>
        <dbReference type="ARBA" id="ARBA00022448"/>
    </source>
</evidence>
<sequence>MADDIVLRVERLSVQGNAHGTPVLDDVSLTLRRGETLGVIGESGAGKTTLGLAVLGHLRDGLVRGAGRVLLGKTDVLALRPCELAALRGTRVAYVAQSAAAFNPARRLIDQVVEIAVARELLSKRAAHERAVALFAQLGLPNPERFGERYPHEASGGQLQRAMTAMALCASPDIVIFDEPTAALDAEARTRVLDLIRETLAATGTAAVFISHDLPSIGRICDALLVLRNGRVIESGRAQQMLAAPRDPYTRALLDAQRAGRDDNVHHADDDRAPGKHSTQVPLFEARHIGVRYRNGHVALRDVSIALHAGRTLAVVGPSGSGKSTLARIVTGLLAPSAGSLCLNGAPLVPALRQRGRETLRAIQLVHQIPDLALNPAQRISETIGHALALAGAPSGAGRDAETAALLEQVGLDASYARRYPHELSGGQKQRVCIARALAARPALLVCDEPTSALDPLVAATLLELLARLQRERRFAMLLITHDRATLHALAHDVLHLREGAPVGTQARYVPHDALALAAPT</sequence>
<dbReference type="Gene3D" id="3.40.50.300">
    <property type="entry name" value="P-loop containing nucleotide triphosphate hydrolases"/>
    <property type="match status" value="2"/>
</dbReference>
<feature type="domain" description="ABC transporter" evidence="7">
    <location>
        <begin position="284"/>
        <end position="520"/>
    </location>
</feature>
<evidence type="ECO:0000256" key="4">
    <source>
        <dbReference type="ARBA" id="ARBA00022519"/>
    </source>
</evidence>
<dbReference type="CDD" id="cd03257">
    <property type="entry name" value="ABC_NikE_OppD_transporters"/>
    <property type="match status" value="2"/>
</dbReference>
<keyword evidence="9" id="KW-1185">Reference proteome</keyword>
<dbReference type="EMBL" id="CP139965">
    <property type="protein sequence ID" value="WQD78403.1"/>
    <property type="molecule type" value="Genomic_DNA"/>
</dbReference>
<dbReference type="GO" id="GO:0005524">
    <property type="term" value="F:ATP binding"/>
    <property type="evidence" value="ECO:0007669"/>
    <property type="project" value="UniProtKB-KW"/>
</dbReference>
<dbReference type="Pfam" id="PF00005">
    <property type="entry name" value="ABC_tran"/>
    <property type="match status" value="2"/>
</dbReference>
<dbReference type="InterPro" id="IPR003593">
    <property type="entry name" value="AAA+_ATPase"/>
</dbReference>
<dbReference type="SMART" id="SM00382">
    <property type="entry name" value="AAA"/>
    <property type="match status" value="2"/>
</dbReference>
<evidence type="ECO:0000313" key="8">
    <source>
        <dbReference type="EMBL" id="WQD78403.1"/>
    </source>
</evidence>
<evidence type="ECO:0000256" key="3">
    <source>
        <dbReference type="ARBA" id="ARBA00022475"/>
    </source>
</evidence>
<dbReference type="SUPFAM" id="SSF52540">
    <property type="entry name" value="P-loop containing nucleoside triphosphate hydrolases"/>
    <property type="match status" value="2"/>
</dbReference>
<dbReference type="InterPro" id="IPR003439">
    <property type="entry name" value="ABC_transporter-like_ATP-bd"/>
</dbReference>
<evidence type="ECO:0000313" key="9">
    <source>
        <dbReference type="Proteomes" id="UP001325479"/>
    </source>
</evidence>
<evidence type="ECO:0000256" key="5">
    <source>
        <dbReference type="ARBA" id="ARBA00022741"/>
    </source>
</evidence>
<dbReference type="RefSeq" id="WP_114809543.1">
    <property type="nucleotide sequence ID" value="NZ_CP139965.1"/>
</dbReference>
<protein>
    <submittedName>
        <fullName evidence="8">ABC transporter ATP-binding protein</fullName>
    </submittedName>
</protein>
<dbReference type="PANTHER" id="PTHR43776:SF7">
    <property type="entry name" value="D,D-DIPEPTIDE TRANSPORT ATP-BINDING PROTEIN DDPF-RELATED"/>
    <property type="match status" value="1"/>
</dbReference>
<reference evidence="8 9" key="1">
    <citation type="submission" date="2023-12" db="EMBL/GenBank/DDBJ databases">
        <title>Genome sequencing and assembly of bacterial species from a model synthetic community.</title>
        <authorList>
            <person name="Hogle S.L."/>
        </authorList>
    </citation>
    <scope>NUCLEOTIDE SEQUENCE [LARGE SCALE GENOMIC DNA]</scope>
    <source>
        <strain evidence="8 9">HAMBI 2494</strain>
    </source>
</reference>
<keyword evidence="3" id="KW-1003">Cell membrane</keyword>
<organism evidence="8 9">
    <name type="scientific">Paraburkholderia kururiensis</name>
    <dbReference type="NCBI Taxonomy" id="984307"/>
    <lineage>
        <taxon>Bacteria</taxon>
        <taxon>Pseudomonadati</taxon>
        <taxon>Pseudomonadota</taxon>
        <taxon>Betaproteobacteria</taxon>
        <taxon>Burkholderiales</taxon>
        <taxon>Burkholderiaceae</taxon>
        <taxon>Paraburkholderia</taxon>
    </lineage>
</organism>
<evidence type="ECO:0000259" key="7">
    <source>
        <dbReference type="PROSITE" id="PS50893"/>
    </source>
</evidence>
<dbReference type="InterPro" id="IPR027417">
    <property type="entry name" value="P-loop_NTPase"/>
</dbReference>
<dbReference type="Proteomes" id="UP001325479">
    <property type="component" value="Chromosome"/>
</dbReference>
<dbReference type="PANTHER" id="PTHR43776">
    <property type="entry name" value="TRANSPORT ATP-BINDING PROTEIN"/>
    <property type="match status" value="1"/>
</dbReference>
<dbReference type="PROSITE" id="PS50893">
    <property type="entry name" value="ABC_TRANSPORTER_2"/>
    <property type="match status" value="2"/>
</dbReference>
<keyword evidence="4" id="KW-0472">Membrane</keyword>
<gene>
    <name evidence="8" type="ORF">U0042_01415</name>
</gene>
<comment type="similarity">
    <text evidence="1">Belongs to the ABC transporter superfamily.</text>
</comment>
<feature type="domain" description="ABC transporter" evidence="7">
    <location>
        <begin position="7"/>
        <end position="254"/>
    </location>
</feature>
<keyword evidence="5" id="KW-0547">Nucleotide-binding</keyword>
<keyword evidence="6 8" id="KW-0067">ATP-binding</keyword>
<evidence type="ECO:0000256" key="6">
    <source>
        <dbReference type="ARBA" id="ARBA00022840"/>
    </source>
</evidence>